<feature type="region of interest" description="Disordered" evidence="1">
    <location>
        <begin position="118"/>
        <end position="143"/>
    </location>
</feature>
<dbReference type="AlphaFoldDB" id="A0A9P7MRT6"/>
<name>A0A9P7MRT6_9HYPO</name>
<reference evidence="3" key="1">
    <citation type="journal article" date="2020" name="bioRxiv">
        <title>Whole genome comparisons of ergot fungi reveals the divergence and evolution of species within the genus Claviceps are the result of varying mechanisms driving genome evolution and host range expansion.</title>
        <authorList>
            <person name="Wyka S.A."/>
            <person name="Mondo S.J."/>
            <person name="Liu M."/>
            <person name="Dettman J."/>
            <person name="Nalam V."/>
            <person name="Broders K.D."/>
        </authorList>
    </citation>
    <scope>NUCLEOTIDE SEQUENCE</scope>
    <source>
        <strain evidence="3">CCC 1102</strain>
    </source>
</reference>
<evidence type="ECO:0000313" key="4">
    <source>
        <dbReference type="Proteomes" id="UP000784919"/>
    </source>
</evidence>
<evidence type="ECO:0000256" key="2">
    <source>
        <dbReference type="SAM" id="SignalP"/>
    </source>
</evidence>
<accession>A0A9P7MRT6</accession>
<comment type="caution">
    <text evidence="3">The sequence shown here is derived from an EMBL/GenBank/DDBJ whole genome shotgun (WGS) entry which is preliminary data.</text>
</comment>
<evidence type="ECO:0000313" key="3">
    <source>
        <dbReference type="EMBL" id="KAG5964705.1"/>
    </source>
</evidence>
<feature type="signal peptide" evidence="2">
    <location>
        <begin position="1"/>
        <end position="16"/>
    </location>
</feature>
<keyword evidence="2" id="KW-0732">Signal</keyword>
<sequence length="143" mass="16018">MRSSLVLFGLAAFALAELNQNANEMRDVQDVEGSKVEADAPSRVLARAVTCCSNYPNSNKCLEAQIRPFKTDRRRPSGLSAPLWTGDCQEAWVDCSRGLELYVKERILQVEDDVAAPFYEQRASPSPDSNDPKQDPNGWYTKY</sequence>
<dbReference type="Proteomes" id="UP000784919">
    <property type="component" value="Unassembled WGS sequence"/>
</dbReference>
<protein>
    <submittedName>
        <fullName evidence="3">Uncharacterized protein</fullName>
    </submittedName>
</protein>
<feature type="chain" id="PRO_5040256690" evidence="2">
    <location>
        <begin position="17"/>
        <end position="143"/>
    </location>
</feature>
<dbReference type="OrthoDB" id="10426001at2759"/>
<organism evidence="3 4">
    <name type="scientific">Claviceps arundinis</name>
    <dbReference type="NCBI Taxonomy" id="1623583"/>
    <lineage>
        <taxon>Eukaryota</taxon>
        <taxon>Fungi</taxon>
        <taxon>Dikarya</taxon>
        <taxon>Ascomycota</taxon>
        <taxon>Pezizomycotina</taxon>
        <taxon>Sordariomycetes</taxon>
        <taxon>Hypocreomycetidae</taxon>
        <taxon>Hypocreales</taxon>
        <taxon>Clavicipitaceae</taxon>
        <taxon>Claviceps</taxon>
    </lineage>
</organism>
<proteinExistence type="predicted"/>
<dbReference type="EMBL" id="SRPS01000165">
    <property type="protein sequence ID" value="KAG5964705.1"/>
    <property type="molecule type" value="Genomic_DNA"/>
</dbReference>
<evidence type="ECO:0000256" key="1">
    <source>
        <dbReference type="SAM" id="MobiDB-lite"/>
    </source>
</evidence>
<gene>
    <name evidence="3" type="ORF">E4U56_002096</name>
</gene>